<feature type="transmembrane region" description="Helical" evidence="7">
    <location>
        <begin position="249"/>
        <end position="271"/>
    </location>
</feature>
<comment type="subcellular location">
    <subcellularLocation>
        <location evidence="1">Cell membrane</location>
        <topology evidence="1">Multi-pass membrane protein</topology>
    </subcellularLocation>
</comment>
<keyword evidence="5 7" id="KW-1133">Transmembrane helix</keyword>
<dbReference type="Gene3D" id="1.20.1740.10">
    <property type="entry name" value="Amino acid/polyamine transporter I"/>
    <property type="match status" value="1"/>
</dbReference>
<evidence type="ECO:0000256" key="6">
    <source>
        <dbReference type="ARBA" id="ARBA00023136"/>
    </source>
</evidence>
<evidence type="ECO:0000256" key="4">
    <source>
        <dbReference type="ARBA" id="ARBA00022692"/>
    </source>
</evidence>
<accession>A0A9W6B0B3</accession>
<name>A0A9W6B0B3_9LACO</name>
<dbReference type="Proteomes" id="UP001144204">
    <property type="component" value="Unassembled WGS sequence"/>
</dbReference>
<gene>
    <name evidence="8" type="ORF">WR164_01020</name>
</gene>
<feature type="transmembrane region" description="Helical" evidence="7">
    <location>
        <begin position="166"/>
        <end position="187"/>
    </location>
</feature>
<protein>
    <submittedName>
        <fullName evidence="8">Glutamate/gamma-aminobutyrate family transporter YjeM</fullName>
    </submittedName>
</protein>
<feature type="transmembrane region" description="Helical" evidence="7">
    <location>
        <begin position="207"/>
        <end position="228"/>
    </location>
</feature>
<feature type="transmembrane region" description="Helical" evidence="7">
    <location>
        <begin position="84"/>
        <end position="104"/>
    </location>
</feature>
<evidence type="ECO:0000256" key="5">
    <source>
        <dbReference type="ARBA" id="ARBA00022989"/>
    </source>
</evidence>
<dbReference type="PANTHER" id="PTHR42770">
    <property type="entry name" value="AMINO ACID TRANSPORTER-RELATED"/>
    <property type="match status" value="1"/>
</dbReference>
<feature type="transmembrane region" description="Helical" evidence="7">
    <location>
        <begin position="440"/>
        <end position="459"/>
    </location>
</feature>
<evidence type="ECO:0000313" key="9">
    <source>
        <dbReference type="Proteomes" id="UP001144204"/>
    </source>
</evidence>
<feature type="transmembrane region" description="Helical" evidence="7">
    <location>
        <begin position="471"/>
        <end position="488"/>
    </location>
</feature>
<dbReference type="RefSeq" id="WP_286135583.1">
    <property type="nucleotide sequence ID" value="NZ_BRPL01000002.1"/>
</dbReference>
<organism evidence="8 9">
    <name type="scientific">Philodulcilactobacillus myokoensis</name>
    <dbReference type="NCBI Taxonomy" id="2929573"/>
    <lineage>
        <taxon>Bacteria</taxon>
        <taxon>Bacillati</taxon>
        <taxon>Bacillota</taxon>
        <taxon>Bacilli</taxon>
        <taxon>Lactobacillales</taxon>
        <taxon>Lactobacillaceae</taxon>
        <taxon>Philodulcilactobacillus</taxon>
    </lineage>
</organism>
<feature type="transmembrane region" description="Helical" evidence="7">
    <location>
        <begin position="316"/>
        <end position="338"/>
    </location>
</feature>
<keyword evidence="6 7" id="KW-0472">Membrane</keyword>
<reference evidence="8" key="1">
    <citation type="submission" date="2022-07" db="EMBL/GenBank/DDBJ databases">
        <authorList>
            <person name="Kouya T."/>
            <person name="Ishiyama Y."/>
        </authorList>
    </citation>
    <scope>NUCLEOTIDE SEQUENCE</scope>
    <source>
        <strain evidence="8">WR16-4</strain>
    </source>
</reference>
<evidence type="ECO:0000256" key="3">
    <source>
        <dbReference type="ARBA" id="ARBA00022475"/>
    </source>
</evidence>
<dbReference type="NCBIfam" id="NF011775">
    <property type="entry name" value="PRK15238.1"/>
    <property type="match status" value="1"/>
</dbReference>
<reference evidence="8" key="2">
    <citation type="journal article" date="2023" name="PLoS ONE">
        <title>Philodulcilactobacillus myokoensis gen. nov., sp. nov., a fructophilic, acidophilic, and agar-phobic lactic acid bacterium isolated from fermented vegetable extracts.</title>
        <authorList>
            <person name="Kouya T."/>
            <person name="Ishiyama Y."/>
            <person name="Ohashi S."/>
            <person name="Kumakubo R."/>
            <person name="Yamazaki T."/>
            <person name="Otaki T."/>
        </authorList>
    </citation>
    <scope>NUCLEOTIDE SEQUENCE</scope>
    <source>
        <strain evidence="8">WR16-4</strain>
    </source>
</reference>
<feature type="transmembrane region" description="Helical" evidence="7">
    <location>
        <begin position="134"/>
        <end position="154"/>
    </location>
</feature>
<dbReference type="EMBL" id="BRPL01000002">
    <property type="protein sequence ID" value="GLB46123.1"/>
    <property type="molecule type" value="Genomic_DNA"/>
</dbReference>
<dbReference type="InterPro" id="IPR050367">
    <property type="entry name" value="APC_superfamily"/>
</dbReference>
<keyword evidence="4 7" id="KW-0812">Transmembrane</keyword>
<dbReference type="PIRSF" id="PIRSF006060">
    <property type="entry name" value="AA_transporter"/>
    <property type="match status" value="1"/>
</dbReference>
<dbReference type="GO" id="GO:0022857">
    <property type="term" value="F:transmembrane transporter activity"/>
    <property type="evidence" value="ECO:0007669"/>
    <property type="project" value="InterPro"/>
</dbReference>
<dbReference type="PANTHER" id="PTHR42770:SF15">
    <property type="entry name" value="GLUTAMATE_GAMMA-AMINOBUTYRATE ANTIPORTER-RELATED"/>
    <property type="match status" value="1"/>
</dbReference>
<sequence>MDMTNKKRISLATLVLMILSTAFGLVNSTNAFYQMGYASIIWYIIGALTFFLPSSLMFAEYGSALSKYNGGMYSWMKVAVNEKFAFIGTFIWLCAWVMTLIDIAPNQWITFSTMIFGKDETTSWSIFGLNPTETVGILSIALMVVSTLFAVNGLKSIEWMASVGGVLSIIVVGLFAGLSVIMIFLNHGQLAQPITSYKDFLISPNPAFKSPVSIMSFIVYAIFAYAGVESISGVIDKLHNPAKTFPRGVMISTVVMTISYSVCIFLCGYSINWSKTLSGSSVTLGNVMFVIMGNLGFALGHAMGLSAGMTNELGIWLVRFTGFATFLSGVGEVFVLLYSPLKSFILGSSKRLWPKKIIKLNKHGMPANAMWIQCAVMVFILFFTTFGGSGAQKFYTILTDMNNVSSSFQYIFIVGAFPMFKKIKDLNRPFNFYNKPWKTWTGTSIVMAALLFGIIFNFIQPMMQHDYQTTFWTFFGPVLFGGGSWLFYEIDIHVRKIHPDEDEAI</sequence>
<dbReference type="InterPro" id="IPR002293">
    <property type="entry name" value="AA/rel_permease1"/>
</dbReference>
<proteinExistence type="predicted"/>
<dbReference type="AlphaFoldDB" id="A0A9W6B0B3"/>
<feature type="transmembrane region" description="Helical" evidence="7">
    <location>
        <begin position="403"/>
        <end position="420"/>
    </location>
</feature>
<evidence type="ECO:0000256" key="7">
    <source>
        <dbReference type="SAM" id="Phobius"/>
    </source>
</evidence>
<comment type="caution">
    <text evidence="8">The sequence shown here is derived from an EMBL/GenBank/DDBJ whole genome shotgun (WGS) entry which is preliminary data.</text>
</comment>
<keyword evidence="3" id="KW-1003">Cell membrane</keyword>
<dbReference type="Pfam" id="PF13520">
    <property type="entry name" value="AA_permease_2"/>
    <property type="match status" value="1"/>
</dbReference>
<keyword evidence="9" id="KW-1185">Reference proteome</keyword>
<feature type="transmembrane region" description="Helical" evidence="7">
    <location>
        <begin position="283"/>
        <end position="304"/>
    </location>
</feature>
<evidence type="ECO:0000313" key="8">
    <source>
        <dbReference type="EMBL" id="GLB46123.1"/>
    </source>
</evidence>
<dbReference type="GO" id="GO:0005886">
    <property type="term" value="C:plasma membrane"/>
    <property type="evidence" value="ECO:0007669"/>
    <property type="project" value="UniProtKB-SubCell"/>
</dbReference>
<evidence type="ECO:0000256" key="2">
    <source>
        <dbReference type="ARBA" id="ARBA00022448"/>
    </source>
</evidence>
<feature type="transmembrane region" description="Helical" evidence="7">
    <location>
        <begin position="370"/>
        <end position="391"/>
    </location>
</feature>
<evidence type="ECO:0000256" key="1">
    <source>
        <dbReference type="ARBA" id="ARBA00004651"/>
    </source>
</evidence>
<keyword evidence="2" id="KW-0813">Transport</keyword>
<feature type="transmembrane region" description="Helical" evidence="7">
    <location>
        <begin position="40"/>
        <end position="63"/>
    </location>
</feature>